<dbReference type="AlphaFoldDB" id="A0A6J7RHP1"/>
<accession>A0A6J7RHP1</accession>
<feature type="transmembrane region" description="Helical" evidence="1">
    <location>
        <begin position="20"/>
        <end position="42"/>
    </location>
</feature>
<evidence type="ECO:0000313" key="4">
    <source>
        <dbReference type="EMBL" id="CAB5028256.1"/>
    </source>
</evidence>
<evidence type="ECO:0000313" key="3">
    <source>
        <dbReference type="EMBL" id="CAB4993818.1"/>
    </source>
</evidence>
<sequence>MAVLTEIETTDGVTSADIDLAFIELLPISIAVLFAGQVPVLAKVSACVRLSAQTITLLTVELFAAVATPPAIKIPAKNAAVTFIGVPLNFMV</sequence>
<dbReference type="EMBL" id="CAFBOO010000016">
    <property type="protein sequence ID" value="CAB4993818.1"/>
    <property type="molecule type" value="Genomic_DNA"/>
</dbReference>
<keyword evidence="1" id="KW-1133">Transmembrane helix</keyword>
<dbReference type="EMBL" id="CAEZYT010000038">
    <property type="protein sequence ID" value="CAB4737070.1"/>
    <property type="molecule type" value="Genomic_DNA"/>
</dbReference>
<keyword evidence="1" id="KW-0812">Transmembrane</keyword>
<name>A0A6J7RHP1_9ZZZZ</name>
<evidence type="ECO:0000256" key="1">
    <source>
        <dbReference type="SAM" id="Phobius"/>
    </source>
</evidence>
<evidence type="ECO:0000313" key="2">
    <source>
        <dbReference type="EMBL" id="CAB4737070.1"/>
    </source>
</evidence>
<proteinExistence type="predicted"/>
<protein>
    <submittedName>
        <fullName evidence="4">Unannotated protein</fullName>
    </submittedName>
</protein>
<reference evidence="4" key="1">
    <citation type="submission" date="2020-05" db="EMBL/GenBank/DDBJ databases">
        <authorList>
            <person name="Chiriac C."/>
            <person name="Salcher M."/>
            <person name="Ghai R."/>
            <person name="Kavagutti S V."/>
        </authorList>
    </citation>
    <scope>NUCLEOTIDE SEQUENCE</scope>
</reference>
<gene>
    <name evidence="2" type="ORF">UFOPK2772_00747</name>
    <name evidence="3" type="ORF">UFOPK3982_01347</name>
    <name evidence="4" type="ORF">UFOPK4120_01336</name>
</gene>
<organism evidence="4">
    <name type="scientific">freshwater metagenome</name>
    <dbReference type="NCBI Taxonomy" id="449393"/>
    <lineage>
        <taxon>unclassified sequences</taxon>
        <taxon>metagenomes</taxon>
        <taxon>ecological metagenomes</taxon>
    </lineage>
</organism>
<dbReference type="EMBL" id="CAFBPO010000021">
    <property type="protein sequence ID" value="CAB5028256.1"/>
    <property type="molecule type" value="Genomic_DNA"/>
</dbReference>
<keyword evidence="1" id="KW-0472">Membrane</keyword>